<evidence type="ECO:0000313" key="2">
    <source>
        <dbReference type="EMBL" id="CAF3565402.1"/>
    </source>
</evidence>
<dbReference type="PANTHER" id="PTHR36696">
    <property type="entry name" value="AGAP012002-PA"/>
    <property type="match status" value="1"/>
</dbReference>
<name>A0A818L277_9BILA</name>
<dbReference type="SUPFAM" id="SSF47473">
    <property type="entry name" value="EF-hand"/>
    <property type="match status" value="1"/>
</dbReference>
<dbReference type="InterPro" id="IPR011992">
    <property type="entry name" value="EF-hand-dom_pair"/>
</dbReference>
<proteinExistence type="predicted"/>
<accession>A0A818L277</accession>
<gene>
    <name evidence="1" type="ORF">JYZ213_LOCUS41055</name>
    <name evidence="2" type="ORF">OXD698_LOCUS4629</name>
</gene>
<comment type="caution">
    <text evidence="2">The sequence shown here is derived from an EMBL/GenBank/DDBJ whole genome shotgun (WGS) entry which is preliminary data.</text>
</comment>
<organism evidence="2 3">
    <name type="scientific">Adineta steineri</name>
    <dbReference type="NCBI Taxonomy" id="433720"/>
    <lineage>
        <taxon>Eukaryota</taxon>
        <taxon>Metazoa</taxon>
        <taxon>Spiralia</taxon>
        <taxon>Gnathifera</taxon>
        <taxon>Rotifera</taxon>
        <taxon>Eurotatoria</taxon>
        <taxon>Bdelloidea</taxon>
        <taxon>Adinetida</taxon>
        <taxon>Adinetidae</taxon>
        <taxon>Adineta</taxon>
    </lineage>
</organism>
<dbReference type="PANTHER" id="PTHR36696:SF1">
    <property type="entry name" value="EF-HAND DOMAIN-CONTAINING PROTEIN"/>
    <property type="match status" value="1"/>
</dbReference>
<protein>
    <submittedName>
        <fullName evidence="2">Uncharacterized protein</fullName>
    </submittedName>
</protein>
<dbReference type="AlphaFoldDB" id="A0A818L277"/>
<dbReference type="EMBL" id="CAJOAZ010000178">
    <property type="protein sequence ID" value="CAF3565402.1"/>
    <property type="molecule type" value="Genomic_DNA"/>
</dbReference>
<reference evidence="2" key="1">
    <citation type="submission" date="2021-02" db="EMBL/GenBank/DDBJ databases">
        <authorList>
            <person name="Nowell W R."/>
        </authorList>
    </citation>
    <scope>NUCLEOTIDE SEQUENCE</scope>
</reference>
<sequence length="180" mass="21279">MYENSDRFAVNLEEQSRSFSRVNSVILSQQASRFWLPFDVKVFEKLTPREYLEKFCKVNNRRHVLYKRTFDKHKDNEGELPFKFLEEALADAYMHTIDMTYITQVIGLLDLPSNTKITFSEFVGIAAFSERYFFNIFTRQDNTEPQLQKEVLEKLDFSSLNWKLAGVNISPSLRTILRQI</sequence>
<dbReference type="EMBL" id="CAJNOG010001600">
    <property type="protein sequence ID" value="CAF1457479.1"/>
    <property type="molecule type" value="Genomic_DNA"/>
</dbReference>
<dbReference type="Proteomes" id="UP000663844">
    <property type="component" value="Unassembled WGS sequence"/>
</dbReference>
<dbReference type="Proteomes" id="UP000663845">
    <property type="component" value="Unassembled WGS sequence"/>
</dbReference>
<evidence type="ECO:0000313" key="3">
    <source>
        <dbReference type="Proteomes" id="UP000663844"/>
    </source>
</evidence>
<evidence type="ECO:0000313" key="1">
    <source>
        <dbReference type="EMBL" id="CAF1457479.1"/>
    </source>
</evidence>